<protein>
    <submittedName>
        <fullName evidence="1">Uncharacterized protein</fullName>
    </submittedName>
</protein>
<proteinExistence type="predicted"/>
<dbReference type="EMBL" id="CM042013">
    <property type="protein sequence ID" value="KAI3740700.1"/>
    <property type="molecule type" value="Genomic_DNA"/>
</dbReference>
<gene>
    <name evidence="1" type="ORF">L2E82_31171</name>
</gene>
<reference evidence="1 2" key="2">
    <citation type="journal article" date="2022" name="Mol. Ecol. Resour.">
        <title>The genomes of chicory, endive, great burdock and yacon provide insights into Asteraceae paleo-polyploidization history and plant inulin production.</title>
        <authorList>
            <person name="Fan W."/>
            <person name="Wang S."/>
            <person name="Wang H."/>
            <person name="Wang A."/>
            <person name="Jiang F."/>
            <person name="Liu H."/>
            <person name="Zhao H."/>
            <person name="Xu D."/>
            <person name="Zhang Y."/>
        </authorList>
    </citation>
    <scope>NUCLEOTIDE SEQUENCE [LARGE SCALE GENOMIC DNA]</scope>
    <source>
        <strain evidence="2">cv. Punajuju</strain>
        <tissue evidence="1">Leaves</tissue>
    </source>
</reference>
<comment type="caution">
    <text evidence="1">The sequence shown here is derived from an EMBL/GenBank/DDBJ whole genome shotgun (WGS) entry which is preliminary data.</text>
</comment>
<evidence type="ECO:0000313" key="2">
    <source>
        <dbReference type="Proteomes" id="UP001055811"/>
    </source>
</evidence>
<name>A0ACB9D2E6_CICIN</name>
<sequence length="139" mass="16513">MAESPFKRWDKVEVKMLEEGEFQGGTYGGIIEGIWLHRYEIMLTTLNDSVTVRPMKVSCGWGVLQPVPPRVLVDFKPFDMVEVWYKRGWWPVTVLRVTNQKQYVVKISEELQLFVDENELRIHQLYTMGNPSLWQYFKR</sequence>
<reference evidence="2" key="1">
    <citation type="journal article" date="2022" name="Mol. Ecol. Resour.">
        <title>The genomes of chicory, endive, great burdock and yacon provide insights into Asteraceae palaeo-polyploidization history and plant inulin production.</title>
        <authorList>
            <person name="Fan W."/>
            <person name="Wang S."/>
            <person name="Wang H."/>
            <person name="Wang A."/>
            <person name="Jiang F."/>
            <person name="Liu H."/>
            <person name="Zhao H."/>
            <person name="Xu D."/>
            <person name="Zhang Y."/>
        </authorList>
    </citation>
    <scope>NUCLEOTIDE SEQUENCE [LARGE SCALE GENOMIC DNA]</scope>
    <source>
        <strain evidence="2">cv. Punajuju</strain>
    </source>
</reference>
<organism evidence="1 2">
    <name type="scientific">Cichorium intybus</name>
    <name type="common">Chicory</name>
    <dbReference type="NCBI Taxonomy" id="13427"/>
    <lineage>
        <taxon>Eukaryota</taxon>
        <taxon>Viridiplantae</taxon>
        <taxon>Streptophyta</taxon>
        <taxon>Embryophyta</taxon>
        <taxon>Tracheophyta</taxon>
        <taxon>Spermatophyta</taxon>
        <taxon>Magnoliopsida</taxon>
        <taxon>eudicotyledons</taxon>
        <taxon>Gunneridae</taxon>
        <taxon>Pentapetalae</taxon>
        <taxon>asterids</taxon>
        <taxon>campanulids</taxon>
        <taxon>Asterales</taxon>
        <taxon>Asteraceae</taxon>
        <taxon>Cichorioideae</taxon>
        <taxon>Cichorieae</taxon>
        <taxon>Cichoriinae</taxon>
        <taxon>Cichorium</taxon>
    </lineage>
</organism>
<evidence type="ECO:0000313" key="1">
    <source>
        <dbReference type="EMBL" id="KAI3740700.1"/>
    </source>
</evidence>
<keyword evidence="2" id="KW-1185">Reference proteome</keyword>
<dbReference type="Proteomes" id="UP001055811">
    <property type="component" value="Linkage Group LG05"/>
</dbReference>
<accession>A0ACB9D2E6</accession>